<keyword evidence="2" id="KW-1185">Reference proteome</keyword>
<accession>A0AAD7ZMK5</accession>
<dbReference type="AlphaFoldDB" id="A0AAD7ZMK5"/>
<feature type="non-terminal residue" evidence="1">
    <location>
        <position position="54"/>
    </location>
</feature>
<protein>
    <submittedName>
        <fullName evidence="1">Uncharacterized protein</fullName>
    </submittedName>
</protein>
<feature type="non-terminal residue" evidence="1">
    <location>
        <position position="1"/>
    </location>
</feature>
<evidence type="ECO:0000313" key="2">
    <source>
        <dbReference type="Proteomes" id="UP001233999"/>
    </source>
</evidence>
<reference evidence="1" key="1">
    <citation type="journal article" date="2023" name="IScience">
        <title>Live-bearing cockroach genome reveals convergent evolutionary mechanisms linked to viviparity in insects and beyond.</title>
        <authorList>
            <person name="Fouks B."/>
            <person name="Harrison M.C."/>
            <person name="Mikhailova A.A."/>
            <person name="Marchal E."/>
            <person name="English S."/>
            <person name="Carruthers M."/>
            <person name="Jennings E.C."/>
            <person name="Chiamaka E.L."/>
            <person name="Frigard R.A."/>
            <person name="Pippel M."/>
            <person name="Attardo G.M."/>
            <person name="Benoit J.B."/>
            <person name="Bornberg-Bauer E."/>
            <person name="Tobe S.S."/>
        </authorList>
    </citation>
    <scope>NUCLEOTIDE SEQUENCE</scope>
    <source>
        <strain evidence="1">Stay&amp;Tobe</strain>
    </source>
</reference>
<dbReference type="Proteomes" id="UP001233999">
    <property type="component" value="Unassembled WGS sequence"/>
</dbReference>
<gene>
    <name evidence="1" type="ORF">L9F63_022379</name>
</gene>
<proteinExistence type="predicted"/>
<sequence>VFAVIASQTIVRRSGLKEYGPKTISHMSEMVNPGGEDITILTNAEHETCHIIII</sequence>
<dbReference type="EMBL" id="JASPKZ010007631">
    <property type="protein sequence ID" value="KAJ9583278.1"/>
    <property type="molecule type" value="Genomic_DNA"/>
</dbReference>
<comment type="caution">
    <text evidence="1">The sequence shown here is derived from an EMBL/GenBank/DDBJ whole genome shotgun (WGS) entry which is preliminary data.</text>
</comment>
<reference evidence="1" key="2">
    <citation type="submission" date="2023-05" db="EMBL/GenBank/DDBJ databases">
        <authorList>
            <person name="Fouks B."/>
        </authorList>
    </citation>
    <scope>NUCLEOTIDE SEQUENCE</scope>
    <source>
        <strain evidence="1">Stay&amp;Tobe</strain>
        <tissue evidence="1">Testes</tissue>
    </source>
</reference>
<evidence type="ECO:0000313" key="1">
    <source>
        <dbReference type="EMBL" id="KAJ9583278.1"/>
    </source>
</evidence>
<organism evidence="1 2">
    <name type="scientific">Diploptera punctata</name>
    <name type="common">Pacific beetle cockroach</name>
    <dbReference type="NCBI Taxonomy" id="6984"/>
    <lineage>
        <taxon>Eukaryota</taxon>
        <taxon>Metazoa</taxon>
        <taxon>Ecdysozoa</taxon>
        <taxon>Arthropoda</taxon>
        <taxon>Hexapoda</taxon>
        <taxon>Insecta</taxon>
        <taxon>Pterygota</taxon>
        <taxon>Neoptera</taxon>
        <taxon>Polyneoptera</taxon>
        <taxon>Dictyoptera</taxon>
        <taxon>Blattodea</taxon>
        <taxon>Blaberoidea</taxon>
        <taxon>Blaberidae</taxon>
        <taxon>Diplopterinae</taxon>
        <taxon>Diploptera</taxon>
    </lineage>
</organism>
<name>A0AAD7ZMK5_DIPPU</name>